<keyword evidence="1" id="KW-0812">Transmembrane</keyword>
<dbReference type="InParanoid" id="A0A2J6T9M5"/>
<keyword evidence="1" id="KW-0472">Membrane</keyword>
<evidence type="ECO:0000313" key="2">
    <source>
        <dbReference type="EMBL" id="PMD59709.1"/>
    </source>
</evidence>
<dbReference type="EMBL" id="KZ613813">
    <property type="protein sequence ID" value="PMD59709.1"/>
    <property type="molecule type" value="Genomic_DNA"/>
</dbReference>
<dbReference type="RefSeq" id="XP_024736613.1">
    <property type="nucleotide sequence ID" value="XM_024872587.1"/>
</dbReference>
<proteinExistence type="predicted"/>
<gene>
    <name evidence="2" type="ORF">K444DRAFT_408292</name>
</gene>
<evidence type="ECO:0000256" key="1">
    <source>
        <dbReference type="SAM" id="Phobius"/>
    </source>
</evidence>
<name>A0A2J6T9M5_9HELO</name>
<accession>A0A2J6T9M5</accession>
<dbReference type="AlphaFoldDB" id="A0A2J6T9M5"/>
<organism evidence="2 3">
    <name type="scientific">Hyaloscypha bicolor E</name>
    <dbReference type="NCBI Taxonomy" id="1095630"/>
    <lineage>
        <taxon>Eukaryota</taxon>
        <taxon>Fungi</taxon>
        <taxon>Dikarya</taxon>
        <taxon>Ascomycota</taxon>
        <taxon>Pezizomycotina</taxon>
        <taxon>Leotiomycetes</taxon>
        <taxon>Helotiales</taxon>
        <taxon>Hyaloscyphaceae</taxon>
        <taxon>Hyaloscypha</taxon>
        <taxon>Hyaloscypha bicolor</taxon>
    </lineage>
</organism>
<protein>
    <submittedName>
        <fullName evidence="2">Uncharacterized protein</fullName>
    </submittedName>
</protein>
<feature type="transmembrane region" description="Helical" evidence="1">
    <location>
        <begin position="6"/>
        <end position="27"/>
    </location>
</feature>
<reference evidence="2 3" key="1">
    <citation type="submission" date="2016-04" db="EMBL/GenBank/DDBJ databases">
        <title>A degradative enzymes factory behind the ericoid mycorrhizal symbiosis.</title>
        <authorList>
            <consortium name="DOE Joint Genome Institute"/>
            <person name="Martino E."/>
            <person name="Morin E."/>
            <person name="Grelet G."/>
            <person name="Kuo A."/>
            <person name="Kohler A."/>
            <person name="Daghino S."/>
            <person name="Barry K."/>
            <person name="Choi C."/>
            <person name="Cichocki N."/>
            <person name="Clum A."/>
            <person name="Copeland A."/>
            <person name="Hainaut M."/>
            <person name="Haridas S."/>
            <person name="Labutti K."/>
            <person name="Lindquist E."/>
            <person name="Lipzen A."/>
            <person name="Khouja H.-R."/>
            <person name="Murat C."/>
            <person name="Ohm R."/>
            <person name="Olson A."/>
            <person name="Spatafora J."/>
            <person name="Veneault-Fourrey C."/>
            <person name="Henrissat B."/>
            <person name="Grigoriev I."/>
            <person name="Martin F."/>
            <person name="Perotto S."/>
        </authorList>
    </citation>
    <scope>NUCLEOTIDE SEQUENCE [LARGE SCALE GENOMIC DNA]</scope>
    <source>
        <strain evidence="2 3">E</strain>
    </source>
</reference>
<keyword evidence="1" id="KW-1133">Transmembrane helix</keyword>
<dbReference type="GeneID" id="36580667"/>
<keyword evidence="3" id="KW-1185">Reference proteome</keyword>
<sequence>MFTGTSSHFYLLSFLSILLLWAVQLILRPSTGHNKQNEVVQSGLQSYICARRLILTSIL</sequence>
<evidence type="ECO:0000313" key="3">
    <source>
        <dbReference type="Proteomes" id="UP000235371"/>
    </source>
</evidence>
<dbReference type="Proteomes" id="UP000235371">
    <property type="component" value="Unassembled WGS sequence"/>
</dbReference>